<feature type="compositionally biased region" description="Basic and acidic residues" evidence="1">
    <location>
        <begin position="14"/>
        <end position="35"/>
    </location>
</feature>
<dbReference type="Proteomes" id="UP000574769">
    <property type="component" value="Unassembled WGS sequence"/>
</dbReference>
<feature type="region of interest" description="Disordered" evidence="1">
    <location>
        <begin position="1"/>
        <end position="35"/>
    </location>
</feature>
<sequence length="35" mass="3724">MSLAMTAPPAGFRTGREKNPAPALRVERRGVVLSS</sequence>
<accession>A0A7W7AKT6</accession>
<dbReference type="EMBL" id="JACHNY010000006">
    <property type="protein sequence ID" value="MBB4618893.1"/>
    <property type="molecule type" value="Genomic_DNA"/>
</dbReference>
<proteinExistence type="predicted"/>
<gene>
    <name evidence="2" type="ORF">GGQ96_003039</name>
</gene>
<evidence type="ECO:0000256" key="1">
    <source>
        <dbReference type="SAM" id="MobiDB-lite"/>
    </source>
</evidence>
<organism evidence="2 3">
    <name type="scientific">Sphingomonas abaci</name>
    <dbReference type="NCBI Taxonomy" id="237611"/>
    <lineage>
        <taxon>Bacteria</taxon>
        <taxon>Pseudomonadati</taxon>
        <taxon>Pseudomonadota</taxon>
        <taxon>Alphaproteobacteria</taxon>
        <taxon>Sphingomonadales</taxon>
        <taxon>Sphingomonadaceae</taxon>
        <taxon>Sphingomonas</taxon>
    </lineage>
</organism>
<name>A0A7W7AKT6_9SPHN</name>
<evidence type="ECO:0000313" key="2">
    <source>
        <dbReference type="EMBL" id="MBB4618893.1"/>
    </source>
</evidence>
<protein>
    <submittedName>
        <fullName evidence="2">Uncharacterized protein</fullName>
    </submittedName>
</protein>
<evidence type="ECO:0000313" key="3">
    <source>
        <dbReference type="Proteomes" id="UP000574769"/>
    </source>
</evidence>
<keyword evidence="3" id="KW-1185">Reference proteome</keyword>
<reference evidence="2 3" key="1">
    <citation type="submission" date="2020-08" db="EMBL/GenBank/DDBJ databases">
        <title>Genomic Encyclopedia of Type Strains, Phase IV (KMG-IV): sequencing the most valuable type-strain genomes for metagenomic binning, comparative biology and taxonomic classification.</title>
        <authorList>
            <person name="Goeker M."/>
        </authorList>
    </citation>
    <scope>NUCLEOTIDE SEQUENCE [LARGE SCALE GENOMIC DNA]</scope>
    <source>
        <strain evidence="2 3">DSM 15867</strain>
    </source>
</reference>
<dbReference type="AlphaFoldDB" id="A0A7W7AKT6"/>
<comment type="caution">
    <text evidence="2">The sequence shown here is derived from an EMBL/GenBank/DDBJ whole genome shotgun (WGS) entry which is preliminary data.</text>
</comment>